<dbReference type="OrthoDB" id="73591at2"/>
<dbReference type="Gene3D" id="1.10.1740.10">
    <property type="match status" value="1"/>
</dbReference>
<dbReference type="SUPFAM" id="SSF88946">
    <property type="entry name" value="Sigma2 domain of RNA polymerase sigma factors"/>
    <property type="match status" value="1"/>
</dbReference>
<reference evidence="3" key="1">
    <citation type="submission" date="2018-01" db="EMBL/GenBank/DDBJ databases">
        <title>Draft Genome Sequence of the Radioresistant Bacterium Deinococcus aerius TR0125, Isolated from the Higher Atmosphere above Japan.</title>
        <authorList>
            <person name="Satoh K."/>
            <person name="Arai H."/>
            <person name="Sanzen T."/>
            <person name="Kawaguchi Y."/>
            <person name="Hayashi H."/>
            <person name="Yokobori S."/>
            <person name="Yamagishi A."/>
            <person name="Oono Y."/>
            <person name="Narumi I."/>
        </authorList>
    </citation>
    <scope>NUCLEOTIDE SEQUENCE [LARGE SCALE GENOMIC DNA]</scope>
    <source>
        <strain evidence="3">TR0125</strain>
    </source>
</reference>
<dbReference type="RefSeq" id="WP_103130009.1">
    <property type="nucleotide sequence ID" value="NZ_BFAG01000010.1"/>
</dbReference>
<organism evidence="2 3">
    <name type="scientific">Deinococcus aerius</name>
    <dbReference type="NCBI Taxonomy" id="200253"/>
    <lineage>
        <taxon>Bacteria</taxon>
        <taxon>Thermotogati</taxon>
        <taxon>Deinococcota</taxon>
        <taxon>Deinococci</taxon>
        <taxon>Deinococcales</taxon>
        <taxon>Deinococcaceae</taxon>
        <taxon>Deinococcus</taxon>
    </lineage>
</organism>
<accession>A0A2I9DNI6</accession>
<dbReference type="Proteomes" id="UP000236569">
    <property type="component" value="Unassembled WGS sequence"/>
</dbReference>
<evidence type="ECO:0000256" key="1">
    <source>
        <dbReference type="SAM" id="MobiDB-lite"/>
    </source>
</evidence>
<gene>
    <name evidence="2" type="ORF">DAERI_100004</name>
</gene>
<name>A0A2I9DNI6_9DEIO</name>
<evidence type="ECO:0000313" key="2">
    <source>
        <dbReference type="EMBL" id="GBF06641.1"/>
    </source>
</evidence>
<keyword evidence="3" id="KW-1185">Reference proteome</keyword>
<dbReference type="AlphaFoldDB" id="A0A2I9DNI6"/>
<dbReference type="GO" id="GO:0006352">
    <property type="term" value="P:DNA-templated transcription initiation"/>
    <property type="evidence" value="ECO:0007669"/>
    <property type="project" value="InterPro"/>
</dbReference>
<dbReference type="InterPro" id="IPR013325">
    <property type="entry name" value="RNA_pol_sigma_r2"/>
</dbReference>
<comment type="caution">
    <text evidence="2">The sequence shown here is derived from an EMBL/GenBank/DDBJ whole genome shotgun (WGS) entry which is preliminary data.</text>
</comment>
<feature type="region of interest" description="Disordered" evidence="1">
    <location>
        <begin position="1"/>
        <end position="21"/>
    </location>
</feature>
<dbReference type="GO" id="GO:0003700">
    <property type="term" value="F:DNA-binding transcription factor activity"/>
    <property type="evidence" value="ECO:0007669"/>
    <property type="project" value="InterPro"/>
</dbReference>
<evidence type="ECO:0000313" key="3">
    <source>
        <dbReference type="Proteomes" id="UP000236569"/>
    </source>
</evidence>
<proteinExistence type="predicted"/>
<sequence>MFLSGQGKSSGRPVTGREGHSDAELLCALPRGDPRALRELHRRYAPSLYALARRAGHHDPEPHVQEAFLLIARRADCHARTALEARTWIMAVARRALVGTGSQA</sequence>
<dbReference type="EMBL" id="BFAG01000010">
    <property type="protein sequence ID" value="GBF06641.1"/>
    <property type="molecule type" value="Genomic_DNA"/>
</dbReference>
<protein>
    <submittedName>
        <fullName evidence="2">Putative RNA polymerase sigma factor</fullName>
    </submittedName>
</protein>